<name>A0A2H0UKN4_9BACT</name>
<organism evidence="2 3">
    <name type="scientific">Candidatus Harrisonbacteria bacterium CG10_big_fil_rev_8_21_14_0_10_49_15</name>
    <dbReference type="NCBI Taxonomy" id="1974587"/>
    <lineage>
        <taxon>Bacteria</taxon>
        <taxon>Candidatus Harrisoniibacteriota</taxon>
    </lineage>
</organism>
<evidence type="ECO:0000259" key="1">
    <source>
        <dbReference type="Pfam" id="PF13619"/>
    </source>
</evidence>
<protein>
    <submittedName>
        <fullName evidence="2">KTSC domain-containing protein</fullName>
    </submittedName>
</protein>
<feature type="domain" description="KTSC" evidence="1">
    <location>
        <begin position="7"/>
        <end position="64"/>
    </location>
</feature>
<sequence>MRRKDVKSSDIRSIGYDESLQILEVEFKRGSVYQYVNVPKHVYAALMKAPSVGSYFNTQIRDRFQSSQVAE</sequence>
<dbReference type="InterPro" id="IPR025309">
    <property type="entry name" value="KTSC_dom"/>
</dbReference>
<dbReference type="EMBL" id="PFBD01000022">
    <property type="protein sequence ID" value="PIR86968.1"/>
    <property type="molecule type" value="Genomic_DNA"/>
</dbReference>
<dbReference type="Pfam" id="PF13619">
    <property type="entry name" value="KTSC"/>
    <property type="match status" value="1"/>
</dbReference>
<dbReference type="AlphaFoldDB" id="A0A2H0UKN4"/>
<proteinExistence type="predicted"/>
<accession>A0A2H0UKN4</accession>
<comment type="caution">
    <text evidence="2">The sequence shown here is derived from an EMBL/GenBank/DDBJ whole genome shotgun (WGS) entry which is preliminary data.</text>
</comment>
<gene>
    <name evidence="2" type="ORF">COU11_03055</name>
</gene>
<evidence type="ECO:0000313" key="2">
    <source>
        <dbReference type="EMBL" id="PIR86968.1"/>
    </source>
</evidence>
<dbReference type="Proteomes" id="UP000229526">
    <property type="component" value="Unassembled WGS sequence"/>
</dbReference>
<evidence type="ECO:0000313" key="3">
    <source>
        <dbReference type="Proteomes" id="UP000229526"/>
    </source>
</evidence>
<reference evidence="3" key="1">
    <citation type="submission" date="2017-09" db="EMBL/GenBank/DDBJ databases">
        <title>Depth-based differentiation of microbial function through sediment-hosted aquifers and enrichment of novel symbionts in the deep terrestrial subsurface.</title>
        <authorList>
            <person name="Probst A.J."/>
            <person name="Ladd B."/>
            <person name="Jarett J.K."/>
            <person name="Geller-Mcgrath D.E."/>
            <person name="Sieber C.M.K."/>
            <person name="Emerson J.B."/>
            <person name="Anantharaman K."/>
            <person name="Thomas B.C."/>
            <person name="Malmstrom R."/>
            <person name="Stieglmeier M."/>
            <person name="Klingl A."/>
            <person name="Woyke T."/>
            <person name="Ryan C.M."/>
            <person name="Banfield J.F."/>
        </authorList>
    </citation>
    <scope>NUCLEOTIDE SEQUENCE [LARGE SCALE GENOMIC DNA]</scope>
</reference>